<dbReference type="Proteomes" id="UP001322277">
    <property type="component" value="Chromosome 4"/>
</dbReference>
<dbReference type="RefSeq" id="XP_062779405.1">
    <property type="nucleotide sequence ID" value="XM_062923354.1"/>
</dbReference>
<dbReference type="GeneID" id="87943698"/>
<proteinExistence type="predicted"/>
<name>A0AAX4IGY9_9PEZI</name>
<organism evidence="1 2">
    <name type="scientific">Colletotrichum destructivum</name>
    <dbReference type="NCBI Taxonomy" id="34406"/>
    <lineage>
        <taxon>Eukaryota</taxon>
        <taxon>Fungi</taxon>
        <taxon>Dikarya</taxon>
        <taxon>Ascomycota</taxon>
        <taxon>Pezizomycotina</taxon>
        <taxon>Sordariomycetes</taxon>
        <taxon>Hypocreomycetidae</taxon>
        <taxon>Glomerellales</taxon>
        <taxon>Glomerellaceae</taxon>
        <taxon>Colletotrichum</taxon>
        <taxon>Colletotrichum destructivum species complex</taxon>
    </lineage>
</organism>
<dbReference type="KEGG" id="cdet:87943698"/>
<dbReference type="PROSITE" id="PS51257">
    <property type="entry name" value="PROKAR_LIPOPROTEIN"/>
    <property type="match status" value="1"/>
</dbReference>
<protein>
    <submittedName>
        <fullName evidence="1">Uncharacterized protein</fullName>
    </submittedName>
</protein>
<keyword evidence="2" id="KW-1185">Reference proteome</keyword>
<evidence type="ECO:0000313" key="2">
    <source>
        <dbReference type="Proteomes" id="UP001322277"/>
    </source>
</evidence>
<accession>A0AAX4IGY9</accession>
<reference evidence="2" key="1">
    <citation type="journal article" date="2023" name="bioRxiv">
        <title>Complete genome of the Medicago anthracnose fungus, Colletotrichum destructivum, reveals a mini-chromosome-like region within a core chromosome.</title>
        <authorList>
            <person name="Lapalu N."/>
            <person name="Simon A."/>
            <person name="Lu A."/>
            <person name="Plaumann P.-L."/>
            <person name="Amselem J."/>
            <person name="Pigne S."/>
            <person name="Auger A."/>
            <person name="Koch C."/>
            <person name="Dallery J.-F."/>
            <person name="O'Connell R.J."/>
        </authorList>
    </citation>
    <scope>NUCLEOTIDE SEQUENCE [LARGE SCALE GENOMIC DNA]</scope>
    <source>
        <strain evidence="2">CBS 520.97</strain>
    </source>
</reference>
<gene>
    <name evidence="1" type="ORF">CDEST_07195</name>
</gene>
<dbReference type="AlphaFoldDB" id="A0AAX4IGY9"/>
<evidence type="ECO:0000313" key="1">
    <source>
        <dbReference type="EMBL" id="WQF82181.1"/>
    </source>
</evidence>
<sequence>MLESKPMTSPTAELGSENERKKIPIFIFSFLSCFTNRRHGTVPDDLGQLPEQAEIVVSNRLTYGVADSIPGTSTHHAHEIMNTDKKAGSDQLNTRLEAFIDRHSRQSRYQPCMSLRFVIPLYISIREHTDDASPSGGEPVPNLANVREAFLRTTPILTTDRTGDIINSNFSVINRARASLLRSFQGQKQRIGVQGLSVSQSSHATHAIWLFREV</sequence>
<dbReference type="EMBL" id="CP137308">
    <property type="protein sequence ID" value="WQF82181.1"/>
    <property type="molecule type" value="Genomic_DNA"/>
</dbReference>